<dbReference type="PANTHER" id="PTHR33264:SF55">
    <property type="entry name" value="TRANSMEMBRANE PROTEIN"/>
    <property type="match status" value="1"/>
</dbReference>
<dbReference type="EMBL" id="JBAMMX010000015">
    <property type="protein sequence ID" value="KAK6926485.1"/>
    <property type="molecule type" value="Genomic_DNA"/>
</dbReference>
<organism evidence="2 3">
    <name type="scientific">Dillenia turbinata</name>
    <dbReference type="NCBI Taxonomy" id="194707"/>
    <lineage>
        <taxon>Eukaryota</taxon>
        <taxon>Viridiplantae</taxon>
        <taxon>Streptophyta</taxon>
        <taxon>Embryophyta</taxon>
        <taxon>Tracheophyta</taxon>
        <taxon>Spermatophyta</taxon>
        <taxon>Magnoliopsida</taxon>
        <taxon>eudicotyledons</taxon>
        <taxon>Gunneridae</taxon>
        <taxon>Pentapetalae</taxon>
        <taxon>Dilleniales</taxon>
        <taxon>Dilleniaceae</taxon>
        <taxon>Dillenia</taxon>
    </lineage>
</organism>
<evidence type="ECO:0000313" key="3">
    <source>
        <dbReference type="Proteomes" id="UP001370490"/>
    </source>
</evidence>
<protein>
    <submittedName>
        <fullName evidence="2">Uncharacterized protein</fullName>
    </submittedName>
</protein>
<dbReference type="Proteomes" id="UP001370490">
    <property type="component" value="Unassembled WGS sequence"/>
</dbReference>
<comment type="caution">
    <text evidence="2">The sequence shown here is derived from an EMBL/GenBank/DDBJ whole genome shotgun (WGS) entry which is preliminary data.</text>
</comment>
<gene>
    <name evidence="2" type="ORF">RJ641_008204</name>
</gene>
<evidence type="ECO:0000256" key="1">
    <source>
        <dbReference type="SAM" id="MobiDB-lite"/>
    </source>
</evidence>
<accession>A0AAN8V2S8</accession>
<proteinExistence type="predicted"/>
<dbReference type="AlphaFoldDB" id="A0AAN8V2S8"/>
<name>A0AAN8V2S8_9MAGN</name>
<keyword evidence="3" id="KW-1185">Reference proteome</keyword>
<evidence type="ECO:0000313" key="2">
    <source>
        <dbReference type="EMBL" id="KAK6926485.1"/>
    </source>
</evidence>
<dbReference type="PANTHER" id="PTHR33264">
    <property type="entry name" value="EXPRESSED PROTEIN"/>
    <property type="match status" value="1"/>
</dbReference>
<feature type="region of interest" description="Disordered" evidence="1">
    <location>
        <begin position="55"/>
        <end position="99"/>
    </location>
</feature>
<feature type="compositionally biased region" description="Basic and acidic residues" evidence="1">
    <location>
        <begin position="79"/>
        <end position="94"/>
    </location>
</feature>
<sequence>MKPRKRVGEVAGGATAECAAICCCCPFTVMNLLVLAMYKVPKGLCKKAWIKRQKRQRTRRQQAGGGSTTPCLADQEAAETVRGDVEKSEALSKNEEDDLEKEMWNRFLGFWRSPSQREAV</sequence>
<reference evidence="2 3" key="1">
    <citation type="submission" date="2023-12" db="EMBL/GenBank/DDBJ databases">
        <title>A high-quality genome assembly for Dillenia turbinata (Dilleniales).</title>
        <authorList>
            <person name="Chanderbali A."/>
        </authorList>
    </citation>
    <scope>NUCLEOTIDE SEQUENCE [LARGE SCALE GENOMIC DNA]</scope>
    <source>
        <strain evidence="2">LSX21</strain>
        <tissue evidence="2">Leaf</tissue>
    </source>
</reference>